<sequence length="201" mass="21613">MSLDVTLPSEWWHLGAPIEDPQAIIAAHLATSGATSAAQERLRHGLSAVLDYTHRLGDGRRTSFALVRDVERGQVEALLSARITRVSVDFAEKYHAALVEATVPDGVEVVNQRIERATLPTGEAIVVHHFVLPLDDAGPMVPAMERCVVALFPPAPEPTMVEFLFATQNLALFPDLVDYALAVVSGDNPGVPASFELEAAS</sequence>
<dbReference type="RefSeq" id="WP_120762868.1">
    <property type="nucleotide sequence ID" value="NZ_CP032630.1"/>
</dbReference>
<dbReference type="KEGG" id="lyd:D7I47_09785"/>
<protein>
    <submittedName>
        <fullName evidence="1">Uncharacterized protein</fullName>
    </submittedName>
</protein>
<name>A0A387B9J9_9MICO</name>
<gene>
    <name evidence="1" type="ORF">D7I47_09785</name>
</gene>
<accession>A0A387B9J9</accession>
<dbReference type="AlphaFoldDB" id="A0A387B9J9"/>
<dbReference type="Proteomes" id="UP000278886">
    <property type="component" value="Chromosome"/>
</dbReference>
<evidence type="ECO:0000313" key="1">
    <source>
        <dbReference type="EMBL" id="AYF98521.1"/>
    </source>
</evidence>
<evidence type="ECO:0000313" key="2">
    <source>
        <dbReference type="Proteomes" id="UP000278886"/>
    </source>
</evidence>
<keyword evidence="2" id="KW-1185">Reference proteome</keyword>
<reference evidence="2" key="1">
    <citation type="submission" date="2018-09" db="EMBL/GenBank/DDBJ databases">
        <title>Genome sequencing of strain 2DFWR-13.</title>
        <authorList>
            <person name="Heo J."/>
            <person name="Kim S.-J."/>
            <person name="Kwon S.-W."/>
        </authorList>
    </citation>
    <scope>NUCLEOTIDE SEQUENCE [LARGE SCALE GENOMIC DNA]</scope>
    <source>
        <strain evidence="2">2DFWR-13</strain>
    </source>
</reference>
<dbReference type="EMBL" id="CP032630">
    <property type="protein sequence ID" value="AYF98521.1"/>
    <property type="molecule type" value="Genomic_DNA"/>
</dbReference>
<dbReference type="OrthoDB" id="9871362at2"/>
<proteinExistence type="predicted"/>
<organism evidence="1 2">
    <name type="scientific">Protaetiibacter intestinalis</name>
    <dbReference type="NCBI Taxonomy" id="2419774"/>
    <lineage>
        <taxon>Bacteria</taxon>
        <taxon>Bacillati</taxon>
        <taxon>Actinomycetota</taxon>
        <taxon>Actinomycetes</taxon>
        <taxon>Micrococcales</taxon>
        <taxon>Microbacteriaceae</taxon>
        <taxon>Protaetiibacter</taxon>
    </lineage>
</organism>